<evidence type="ECO:0008006" key="3">
    <source>
        <dbReference type="Google" id="ProtNLM"/>
    </source>
</evidence>
<dbReference type="SUPFAM" id="SSF51197">
    <property type="entry name" value="Clavaminate synthase-like"/>
    <property type="match status" value="1"/>
</dbReference>
<evidence type="ECO:0000313" key="2">
    <source>
        <dbReference type="Proteomes" id="UP000594800"/>
    </source>
</evidence>
<dbReference type="EMBL" id="CP064942">
    <property type="protein sequence ID" value="QPH53603.1"/>
    <property type="molecule type" value="Genomic_DNA"/>
</dbReference>
<dbReference type="KEGG" id="poz:I0K15_17760"/>
<gene>
    <name evidence="1" type="ORF">I0K15_17760</name>
</gene>
<organism evidence="1 2">
    <name type="scientific">Pontivivens ytuae</name>
    <dbReference type="NCBI Taxonomy" id="2789856"/>
    <lineage>
        <taxon>Bacteria</taxon>
        <taxon>Pseudomonadati</taxon>
        <taxon>Pseudomonadota</taxon>
        <taxon>Alphaproteobacteria</taxon>
        <taxon>Rhodobacterales</taxon>
        <taxon>Paracoccaceae</taxon>
        <taxon>Pontivivens</taxon>
    </lineage>
</organism>
<proteinExistence type="predicted"/>
<evidence type="ECO:0000313" key="1">
    <source>
        <dbReference type="EMBL" id="QPH53603.1"/>
    </source>
</evidence>
<dbReference type="AlphaFoldDB" id="A0A7S9QC66"/>
<keyword evidence="2" id="KW-1185">Reference proteome</keyword>
<accession>A0A7S9QC66</accession>
<dbReference type="Proteomes" id="UP000594800">
    <property type="component" value="Chromosome"/>
</dbReference>
<sequence length="247" mass="27575">MSDPGWRLFPFEQRLLDWVEAVRPTAIMLSAADEARHGGTWRPGVNLLPNDAQGRVAGGPPLACAALDNLPPHPLDRGQLSAVLPGYPRREPDEPEAAHRFRRDRAAAHLDGLLPEGAARRRHLREHHAWLLGIPLSDHGADAAPFVIWEGSHEIIRSMLRTHLPSDPEYWGDTDLTEPYHAARREIFATCPRREIHAKRGEAYTVHRLALHGTAPFATTAHAPPEGRLIAYFRPETADRLAWLNAP</sequence>
<protein>
    <recommendedName>
        <fullName evidence="3">Phytanoyl-CoA dioxygenase (PhyH)</fullName>
    </recommendedName>
</protein>
<name>A0A7S9QC66_9RHOB</name>
<reference evidence="1 2" key="1">
    <citation type="submission" date="2020-11" db="EMBL/GenBank/DDBJ databases">
        <title>Description of Pontivivens ytuae sp. nov. isolated from deep sea sediment of Mariana Trench.</title>
        <authorList>
            <person name="Wang Z."/>
            <person name="Sun Q.-L."/>
            <person name="Xu X.-D."/>
            <person name="Tang Y.-Z."/>
            <person name="Zhang J."/>
        </authorList>
    </citation>
    <scope>NUCLEOTIDE SEQUENCE [LARGE SCALE GENOMIC DNA]</scope>
    <source>
        <strain evidence="1 2">MT2928</strain>
    </source>
</reference>
<dbReference type="RefSeq" id="WP_196102812.1">
    <property type="nucleotide sequence ID" value="NZ_CP064942.1"/>
</dbReference>